<accession>A0A2N7X6A4</accession>
<keyword evidence="2 3" id="KW-0808">Transferase</keyword>
<dbReference type="STRING" id="863227.GCA_000373005_01932"/>
<keyword evidence="4" id="KW-1185">Reference proteome</keyword>
<dbReference type="InterPro" id="IPR051159">
    <property type="entry name" value="Hexapeptide_acetyltransf"/>
</dbReference>
<dbReference type="InterPro" id="IPR011004">
    <property type="entry name" value="Trimer_LpxA-like_sf"/>
</dbReference>
<evidence type="ECO:0000256" key="1">
    <source>
        <dbReference type="ARBA" id="ARBA00007274"/>
    </source>
</evidence>
<dbReference type="CDD" id="cd05825">
    <property type="entry name" value="LbH_wcaF_like"/>
    <property type="match status" value="1"/>
</dbReference>
<evidence type="ECO:0000313" key="3">
    <source>
        <dbReference type="EMBL" id="PMS37164.1"/>
    </source>
</evidence>
<evidence type="ECO:0000313" key="4">
    <source>
        <dbReference type="Proteomes" id="UP000235777"/>
    </source>
</evidence>
<dbReference type="AlphaFoldDB" id="A0A2N7X6A4"/>
<dbReference type="GO" id="GO:0005829">
    <property type="term" value="C:cytosol"/>
    <property type="evidence" value="ECO:0007669"/>
    <property type="project" value="TreeGrafter"/>
</dbReference>
<sequence>MLEGRTRFNGPTFTLVNRLRRAAWQLFSLLFFRFSPVPCHRYRLLLLILWGAKVSLRSGAHVYPDARIWAPWNLALEEYASIGPRVNCYNIAKITVGPRAIVSQGAYLCTGTHDYDDPDFPLYARPIALQARSWVCTEAFVGPGVTVHEGAVLGARAVATKDIDAWQVHAGNPASYRKTRNRIPGN</sequence>
<dbReference type="Proteomes" id="UP000235777">
    <property type="component" value="Unassembled WGS sequence"/>
</dbReference>
<name>A0A2N7X6A4_9BURK</name>
<protein>
    <submittedName>
        <fullName evidence="3">Putative colanic acid biosynthesis acetyltransferase</fullName>
    </submittedName>
</protein>
<dbReference type="EMBL" id="PNYC01000005">
    <property type="protein sequence ID" value="PMS37164.1"/>
    <property type="molecule type" value="Genomic_DNA"/>
</dbReference>
<comment type="caution">
    <text evidence="3">The sequence shown here is derived from an EMBL/GenBank/DDBJ whole genome shotgun (WGS) entry which is preliminary data.</text>
</comment>
<evidence type="ECO:0000256" key="2">
    <source>
        <dbReference type="ARBA" id="ARBA00022679"/>
    </source>
</evidence>
<dbReference type="GO" id="GO:0008374">
    <property type="term" value="F:O-acyltransferase activity"/>
    <property type="evidence" value="ECO:0007669"/>
    <property type="project" value="TreeGrafter"/>
</dbReference>
<gene>
    <name evidence="3" type="ORF">C0Z20_09980</name>
</gene>
<dbReference type="OrthoDB" id="9815592at2"/>
<dbReference type="Gene3D" id="2.160.10.10">
    <property type="entry name" value="Hexapeptide repeat proteins"/>
    <property type="match status" value="1"/>
</dbReference>
<comment type="similarity">
    <text evidence="1">Belongs to the transferase hexapeptide repeat family.</text>
</comment>
<organism evidence="3 4">
    <name type="scientific">Trinickia symbiotica</name>
    <dbReference type="NCBI Taxonomy" id="863227"/>
    <lineage>
        <taxon>Bacteria</taxon>
        <taxon>Pseudomonadati</taxon>
        <taxon>Pseudomonadota</taxon>
        <taxon>Betaproteobacteria</taxon>
        <taxon>Burkholderiales</taxon>
        <taxon>Burkholderiaceae</taxon>
        <taxon>Trinickia</taxon>
    </lineage>
</organism>
<proteinExistence type="inferred from homology"/>
<dbReference type="PANTHER" id="PTHR23416">
    <property type="entry name" value="SIALIC ACID SYNTHASE-RELATED"/>
    <property type="match status" value="1"/>
</dbReference>
<reference evidence="3 4" key="1">
    <citation type="submission" date="2018-01" db="EMBL/GenBank/DDBJ databases">
        <title>Whole genome analyses suggest that Burkholderia sensu lato contains two further novel genera in the rhizoxinica-symbiotica group Mycetohabitans gen. nov., and Trinickia gen. nov.: implications for the evolution of diazotrophy and nodulation in the Burkholderiaceae.</title>
        <authorList>
            <person name="Estrada-de los Santos P."/>
            <person name="Palmer M."/>
            <person name="Chavez-Ramirez B."/>
            <person name="Beukes C."/>
            <person name="Steenkamp E.T."/>
            <person name="Hirsch A.M."/>
            <person name="Manyaka P."/>
            <person name="Maluk M."/>
            <person name="Lafos M."/>
            <person name="Crook M."/>
            <person name="Gross E."/>
            <person name="Simon M.F."/>
            <person name="Bueno dos Reis Junior F."/>
            <person name="Poole P.S."/>
            <person name="Venter S.N."/>
            <person name="James E.K."/>
        </authorList>
    </citation>
    <scope>NUCLEOTIDE SEQUENCE [LARGE SCALE GENOMIC DNA]</scope>
    <source>
        <strain evidence="3 4">JPY 581</strain>
    </source>
</reference>
<dbReference type="SUPFAM" id="SSF51161">
    <property type="entry name" value="Trimeric LpxA-like enzymes"/>
    <property type="match status" value="1"/>
</dbReference>
<dbReference type="PANTHER" id="PTHR23416:SF23">
    <property type="entry name" value="ACETYLTRANSFERASE C18B11.09C-RELATED"/>
    <property type="match status" value="1"/>
</dbReference>